<protein>
    <recommendedName>
        <fullName evidence="3">SbsA Ig-like domain-containing protein</fullName>
    </recommendedName>
</protein>
<feature type="domain" description="SbsA Ig-like" evidence="3">
    <location>
        <begin position="21"/>
        <end position="120"/>
    </location>
</feature>
<comment type="caution">
    <text evidence="4">The sequence shown here is derived from an EMBL/GenBank/DDBJ whole genome shotgun (WGS) entry which is preliminary data.</text>
</comment>
<accession>A0A8E1R111</accession>
<sequence length="633" mass="72716">MAAVIITSCARMGQPDGGWYDETPPRITGSSPADKSINVKTRKIGINFDEYIQVDNPTEKVVISPPQIETPEIKAAGKRIVVEIKDSLKPNTTYTVDFSDAISDNNESNPLGNYTYTFSTGDHIDTLEVAGYVLNAQNLEPIKGILVGLYSDLSDSIFTRQPMLRVSRTDSRGKFIIKGIATGKYRIYALSDADNNYIFNQKSEQLAFNHDIIEPTFKPDIRQDTIWRDSLRIDSIRRVPYTHFLPDDIVLRAFTEEQTDRYLLKSERAYANRFTLYFSYGNKQLPEIKGLNFNEQDAFIIETTEKQDTITYWLKDTTLVNQDTLRMELKYLATDTLGVLQMQTDTLDVLSKEPYEKRMKQKKEQFEEWQKAQEKAKKRGKEYQTEMPAEALEPKYNVQSEPAPDQNITIEMPTPLQKVDTACIHLYSKHDTLWYKSPFVLRQKAGTNRIYELLGEWRPGTEYSLETDTMAFTDIYGKTTAPFKTGFKIQTEDAFATLMFNITGMADTTVVVQMLNNSDEVVKETTTTDGNASFFYVKPGTYYARMFIDSNKNGKWDTGEYAADRQAETTYYYPEKIECKAKWDLNLTWNPTARSLEKQKPMEITKQKPEQEKTIKKRNLDRAKSMGIPYPGN</sequence>
<dbReference type="Pfam" id="PF13205">
    <property type="entry name" value="Big_5"/>
    <property type="match status" value="1"/>
</dbReference>
<evidence type="ECO:0000256" key="1">
    <source>
        <dbReference type="ARBA" id="ARBA00022729"/>
    </source>
</evidence>
<dbReference type="AlphaFoldDB" id="A0A8E1R111"/>
<dbReference type="Proteomes" id="UP000036951">
    <property type="component" value="Unassembled WGS sequence"/>
</dbReference>
<dbReference type="InterPro" id="IPR032812">
    <property type="entry name" value="SbsA_Ig"/>
</dbReference>
<dbReference type="RefSeq" id="WP_053397668.1">
    <property type="nucleotide sequence ID" value="NZ_DBGCYH010000020.1"/>
</dbReference>
<keyword evidence="5" id="KW-1185">Reference proteome</keyword>
<proteinExistence type="predicted"/>
<feature type="compositionally biased region" description="Basic and acidic residues" evidence="2">
    <location>
        <begin position="598"/>
        <end position="624"/>
    </location>
</feature>
<dbReference type="SUPFAM" id="SSF49478">
    <property type="entry name" value="Cna protein B-type domain"/>
    <property type="match status" value="1"/>
</dbReference>
<evidence type="ECO:0000313" key="5">
    <source>
        <dbReference type="Proteomes" id="UP000036951"/>
    </source>
</evidence>
<gene>
    <name evidence="4" type="ORF">ACU52_02125</name>
</gene>
<keyword evidence="1" id="KW-0732">Signal</keyword>
<reference evidence="4 5" key="1">
    <citation type="submission" date="2015-06" db="EMBL/GenBank/DDBJ databases">
        <title>Prevotella sp. 109, sp. nov., a novel member of the family Prevotellaceae isolated from human faeces.</title>
        <authorList>
            <person name="Shkoporov A.N."/>
            <person name="Chaplin A.V."/>
            <person name="Kafarskaia L.I."/>
            <person name="Efimov B.A."/>
        </authorList>
    </citation>
    <scope>NUCLEOTIDE SEQUENCE [LARGE SCALE GENOMIC DNA]</scope>
    <source>
        <strain evidence="4 5">109</strain>
    </source>
</reference>
<name>A0A8E1R111_9BACT</name>
<dbReference type="EMBL" id="LFQU01000002">
    <property type="protein sequence ID" value="KOO69569.1"/>
    <property type="molecule type" value="Genomic_DNA"/>
</dbReference>
<evidence type="ECO:0000259" key="3">
    <source>
        <dbReference type="Pfam" id="PF13205"/>
    </source>
</evidence>
<evidence type="ECO:0000313" key="4">
    <source>
        <dbReference type="EMBL" id="KOO69569.1"/>
    </source>
</evidence>
<feature type="region of interest" description="Disordered" evidence="2">
    <location>
        <begin position="598"/>
        <end position="633"/>
    </location>
</feature>
<evidence type="ECO:0000256" key="2">
    <source>
        <dbReference type="SAM" id="MobiDB-lite"/>
    </source>
</evidence>
<organism evidence="4 5">
    <name type="scientific">Xylanibacter rarus</name>
    <dbReference type="NCBI Taxonomy" id="1676614"/>
    <lineage>
        <taxon>Bacteria</taxon>
        <taxon>Pseudomonadati</taxon>
        <taxon>Bacteroidota</taxon>
        <taxon>Bacteroidia</taxon>
        <taxon>Bacteroidales</taxon>
        <taxon>Prevotellaceae</taxon>
        <taxon>Xylanibacter</taxon>
    </lineage>
</organism>